<protein>
    <submittedName>
        <fullName evidence="1">Uncharacterized protein</fullName>
    </submittedName>
</protein>
<dbReference type="EMBL" id="GBRH01169163">
    <property type="protein sequence ID" value="JAE28733.1"/>
    <property type="molecule type" value="Transcribed_RNA"/>
</dbReference>
<name>A0A0A9H752_ARUDO</name>
<proteinExistence type="predicted"/>
<accession>A0A0A9H752</accession>
<reference evidence="1" key="2">
    <citation type="journal article" date="2015" name="Data Brief">
        <title>Shoot transcriptome of the giant reed, Arundo donax.</title>
        <authorList>
            <person name="Barrero R.A."/>
            <person name="Guerrero F.D."/>
            <person name="Moolhuijzen P."/>
            <person name="Goolsby J.A."/>
            <person name="Tidwell J."/>
            <person name="Bellgard S.E."/>
            <person name="Bellgard M.I."/>
        </authorList>
    </citation>
    <scope>NUCLEOTIDE SEQUENCE</scope>
    <source>
        <tissue evidence="1">Shoot tissue taken approximately 20 cm above the soil surface</tissue>
    </source>
</reference>
<sequence>MAVQVCPWRPLDFVWFLHSTPPKLCDCNCVCFLYPLAVCCNARVEFQISRDFAIYANKIIKSTSYVAKICSLVSS</sequence>
<dbReference type="AlphaFoldDB" id="A0A0A9H752"/>
<reference evidence="1" key="1">
    <citation type="submission" date="2014-09" db="EMBL/GenBank/DDBJ databases">
        <authorList>
            <person name="Magalhaes I.L.F."/>
            <person name="Oliveira U."/>
            <person name="Santos F.R."/>
            <person name="Vidigal T.H.D.A."/>
            <person name="Brescovit A.D."/>
            <person name="Santos A.J."/>
        </authorList>
    </citation>
    <scope>NUCLEOTIDE SEQUENCE</scope>
    <source>
        <tissue evidence="1">Shoot tissue taken approximately 20 cm above the soil surface</tissue>
    </source>
</reference>
<evidence type="ECO:0000313" key="1">
    <source>
        <dbReference type="EMBL" id="JAE28733.1"/>
    </source>
</evidence>
<organism evidence="1">
    <name type="scientific">Arundo donax</name>
    <name type="common">Giant reed</name>
    <name type="synonym">Donax arundinaceus</name>
    <dbReference type="NCBI Taxonomy" id="35708"/>
    <lineage>
        <taxon>Eukaryota</taxon>
        <taxon>Viridiplantae</taxon>
        <taxon>Streptophyta</taxon>
        <taxon>Embryophyta</taxon>
        <taxon>Tracheophyta</taxon>
        <taxon>Spermatophyta</taxon>
        <taxon>Magnoliopsida</taxon>
        <taxon>Liliopsida</taxon>
        <taxon>Poales</taxon>
        <taxon>Poaceae</taxon>
        <taxon>PACMAD clade</taxon>
        <taxon>Arundinoideae</taxon>
        <taxon>Arundineae</taxon>
        <taxon>Arundo</taxon>
    </lineage>
</organism>